<keyword evidence="5 7" id="KW-0378">Hydrolase</keyword>
<evidence type="ECO:0000256" key="5">
    <source>
        <dbReference type="ARBA" id="ARBA00022801"/>
    </source>
</evidence>
<dbReference type="PROSITE" id="PS00560">
    <property type="entry name" value="CARBOXYPEPT_SER_HIS"/>
    <property type="match status" value="1"/>
</dbReference>
<dbReference type="GO" id="GO:0004185">
    <property type="term" value="F:serine-type carboxypeptidase activity"/>
    <property type="evidence" value="ECO:0007669"/>
    <property type="project" value="UniProtKB-UniRule"/>
</dbReference>
<dbReference type="InParanoid" id="G4ZG14"/>
<evidence type="ECO:0000256" key="1">
    <source>
        <dbReference type="ARBA" id="ARBA00009431"/>
    </source>
</evidence>
<comment type="similarity">
    <text evidence="1 7">Belongs to the peptidase S10 family.</text>
</comment>
<gene>
    <name evidence="8" type="ORF">PHYSODRAFT_502569</name>
</gene>
<accession>G4ZG14</accession>
<keyword evidence="2 7" id="KW-0121">Carboxypeptidase</keyword>
<dbReference type="PRINTS" id="PR00724">
    <property type="entry name" value="CRBOXYPTASEC"/>
</dbReference>
<keyword evidence="6" id="KW-0325">Glycoprotein</keyword>
<dbReference type="Proteomes" id="UP000002640">
    <property type="component" value="Unassembled WGS sequence"/>
</dbReference>
<evidence type="ECO:0000256" key="4">
    <source>
        <dbReference type="ARBA" id="ARBA00022729"/>
    </source>
</evidence>
<keyword evidence="9" id="KW-1185">Reference proteome</keyword>
<evidence type="ECO:0000256" key="2">
    <source>
        <dbReference type="ARBA" id="ARBA00022645"/>
    </source>
</evidence>
<dbReference type="InterPro" id="IPR001563">
    <property type="entry name" value="Peptidase_S10"/>
</dbReference>
<dbReference type="Pfam" id="PF00450">
    <property type="entry name" value="Peptidase_S10"/>
    <property type="match status" value="1"/>
</dbReference>
<dbReference type="KEGG" id="psoj:PHYSODRAFT_502569"/>
<keyword evidence="3 7" id="KW-0645">Protease</keyword>
<dbReference type="GeneID" id="20658119"/>
<evidence type="ECO:0000256" key="7">
    <source>
        <dbReference type="RuleBase" id="RU361156"/>
    </source>
</evidence>
<dbReference type="RefSeq" id="XP_009526139.1">
    <property type="nucleotide sequence ID" value="XM_009527844.1"/>
</dbReference>
<dbReference type="MEROPS" id="S10.009"/>
<dbReference type="PROSITE" id="PS00131">
    <property type="entry name" value="CARBOXYPEPT_SER_SER"/>
    <property type="match status" value="1"/>
</dbReference>
<dbReference type="SMR" id="G4ZG14"/>
<evidence type="ECO:0000313" key="9">
    <source>
        <dbReference type="Proteomes" id="UP000002640"/>
    </source>
</evidence>
<dbReference type="OMA" id="FDIAQCH"/>
<dbReference type="GO" id="GO:0006508">
    <property type="term" value="P:proteolysis"/>
    <property type="evidence" value="ECO:0007669"/>
    <property type="project" value="UniProtKB-KW"/>
</dbReference>
<name>G4ZG14_PHYSP</name>
<dbReference type="EMBL" id="JH159154">
    <property type="protein sequence ID" value="EGZ17081.1"/>
    <property type="molecule type" value="Genomic_DNA"/>
</dbReference>
<dbReference type="InterPro" id="IPR029058">
    <property type="entry name" value="AB_hydrolase_fold"/>
</dbReference>
<protein>
    <recommendedName>
        <fullName evidence="7">Carboxypeptidase</fullName>
        <ecNumber evidence="7">3.4.16.-</ecNumber>
    </recommendedName>
</protein>
<dbReference type="PANTHER" id="PTHR11802">
    <property type="entry name" value="SERINE PROTEASE FAMILY S10 SERINE CARBOXYPEPTIDASE"/>
    <property type="match status" value="1"/>
</dbReference>
<dbReference type="Gene3D" id="1.10.287.410">
    <property type="match status" value="1"/>
</dbReference>
<dbReference type="PANTHER" id="PTHR11802:SF113">
    <property type="entry name" value="SERINE CARBOXYPEPTIDASE CTSA-4.1"/>
    <property type="match status" value="1"/>
</dbReference>
<evidence type="ECO:0000313" key="8">
    <source>
        <dbReference type="EMBL" id="EGZ17081.1"/>
    </source>
</evidence>
<dbReference type="EC" id="3.4.16.-" evidence="7"/>
<dbReference type="InterPro" id="IPR018202">
    <property type="entry name" value="Ser_caboxypep_ser_AS"/>
</dbReference>
<dbReference type="SUPFAM" id="SSF53474">
    <property type="entry name" value="alpha/beta-Hydrolases"/>
    <property type="match status" value="1"/>
</dbReference>
<proteinExistence type="inferred from homology"/>
<keyword evidence="4" id="KW-0732">Signal</keyword>
<organism evidence="8 9">
    <name type="scientific">Phytophthora sojae (strain P6497)</name>
    <name type="common">Soybean stem and root rot agent</name>
    <name type="synonym">Phytophthora megasperma f. sp. glycines</name>
    <dbReference type="NCBI Taxonomy" id="1094619"/>
    <lineage>
        <taxon>Eukaryota</taxon>
        <taxon>Sar</taxon>
        <taxon>Stramenopiles</taxon>
        <taxon>Oomycota</taxon>
        <taxon>Peronosporomycetes</taxon>
        <taxon>Peronosporales</taxon>
        <taxon>Peronosporaceae</taxon>
        <taxon>Phytophthora</taxon>
    </lineage>
</organism>
<dbReference type="AlphaFoldDB" id="G4ZG14"/>
<sequence length="449" mass="49605">MPGWFSFCIYHSASIRLHHRDIVQLHAETCGTEKQTAGYIDQPNRADTHYFYWYFESRSKPSTDPLIVWIPGGPGEGGTYGLLGENGPCTVNDDLSTKVNPHSWTAVANVVWVDLPGNAGFSYSTTAEDDESTDERVDESIFWFLQEFLKKHPELQGRALFLVGESYGGHFVSSAAHFILAKQRESVSAESIAINLQGIAIGNGLVDPVEVFTHFVNMTSNVYNITLVGEPQLAAMESALAHCRDLMTRCQSNTSMCGVAGLYCQQTQLLPLLRAHRNPYDIRQKCQTSLSNATKCMLKVPKIKAYLDLPKVREFLGVHPSRTEWILLNRTINAAFFSAPSFSGYLSMGGKLANLLNSGLRVLLYAGDADILCNIYATEATAKKLKWSGATNFNSAPERAYTTSSGFGILQSYSHLTFVKVHNAGHAVPGDQPELALDMITKFVHNETF</sequence>
<reference evidence="8 9" key="1">
    <citation type="journal article" date="2006" name="Science">
        <title>Phytophthora genome sequences uncover evolutionary origins and mechanisms of pathogenesis.</title>
        <authorList>
            <person name="Tyler B.M."/>
            <person name="Tripathy S."/>
            <person name="Zhang X."/>
            <person name="Dehal P."/>
            <person name="Jiang R.H."/>
            <person name="Aerts A."/>
            <person name="Arredondo F.D."/>
            <person name="Baxter L."/>
            <person name="Bensasson D."/>
            <person name="Beynon J.L."/>
            <person name="Chapman J."/>
            <person name="Damasceno C.M."/>
            <person name="Dorrance A.E."/>
            <person name="Dou D."/>
            <person name="Dickerman A.W."/>
            <person name="Dubchak I.L."/>
            <person name="Garbelotto M."/>
            <person name="Gijzen M."/>
            <person name="Gordon S.G."/>
            <person name="Govers F."/>
            <person name="Grunwald N.J."/>
            <person name="Huang W."/>
            <person name="Ivors K.L."/>
            <person name="Jones R.W."/>
            <person name="Kamoun S."/>
            <person name="Krampis K."/>
            <person name="Lamour K.H."/>
            <person name="Lee M.K."/>
            <person name="McDonald W.H."/>
            <person name="Medina M."/>
            <person name="Meijer H.J."/>
            <person name="Nordberg E.K."/>
            <person name="Maclean D.J."/>
            <person name="Ospina-Giraldo M.D."/>
            <person name="Morris P.F."/>
            <person name="Phuntumart V."/>
            <person name="Putnam N.H."/>
            <person name="Rash S."/>
            <person name="Rose J.K."/>
            <person name="Sakihama Y."/>
            <person name="Salamov A.A."/>
            <person name="Savidor A."/>
            <person name="Scheuring C.F."/>
            <person name="Smith B.M."/>
            <person name="Sobral B.W."/>
            <person name="Terry A."/>
            <person name="Torto-Alalibo T.A."/>
            <person name="Win J."/>
            <person name="Xu Z."/>
            <person name="Zhang H."/>
            <person name="Grigoriev I.V."/>
            <person name="Rokhsar D.S."/>
            <person name="Boore J.L."/>
        </authorList>
    </citation>
    <scope>NUCLEOTIDE SEQUENCE [LARGE SCALE GENOMIC DNA]</scope>
    <source>
        <strain evidence="8 9">P6497</strain>
    </source>
</reference>
<dbReference type="Gene3D" id="3.40.50.1820">
    <property type="entry name" value="alpha/beta hydrolase"/>
    <property type="match status" value="1"/>
</dbReference>
<dbReference type="InterPro" id="IPR033124">
    <property type="entry name" value="Ser_caboxypep_his_AS"/>
</dbReference>
<evidence type="ECO:0000256" key="3">
    <source>
        <dbReference type="ARBA" id="ARBA00022670"/>
    </source>
</evidence>
<evidence type="ECO:0000256" key="6">
    <source>
        <dbReference type="ARBA" id="ARBA00023180"/>
    </source>
</evidence>